<sequence length="128" mass="14120">MLHKIKQLLMGKPAEQIEKSKDKVDIAEEYVEEYVYMGDGTVESIYTPKTVYEKRIREREVMLAKMIVESQRSTKESKGRMTALRSGNSSSSRSSSSVSSTSDSIIAAVYTSSYDSGSSCDSSSSSCD</sequence>
<dbReference type="GeneID" id="19484910"/>
<protein>
    <submittedName>
        <fullName evidence="2">Uncharacterized protein</fullName>
    </submittedName>
</protein>
<name>A0A023W6B7_9CAUD</name>
<gene>
    <name evidence="2" type="ORF">PS2_021</name>
</gene>
<keyword evidence="3" id="KW-1185">Reference proteome</keyword>
<dbReference type="Pfam" id="PF23836">
    <property type="entry name" value="DUF7206"/>
    <property type="match status" value="1"/>
</dbReference>
<dbReference type="KEGG" id="vg:19484910"/>
<evidence type="ECO:0000313" key="2">
    <source>
        <dbReference type="EMBL" id="AHY25272.1"/>
    </source>
</evidence>
<accession>A0A023W6B7</accession>
<dbReference type="EMBL" id="KJ025957">
    <property type="protein sequence ID" value="AHY25272.1"/>
    <property type="molecule type" value="Genomic_DNA"/>
</dbReference>
<dbReference type="RefSeq" id="YP_009030068.1">
    <property type="nucleotide sequence ID" value="NC_024121.1"/>
</dbReference>
<evidence type="ECO:0000313" key="3">
    <source>
        <dbReference type="Proteomes" id="UP000024445"/>
    </source>
</evidence>
<dbReference type="InterPro" id="IPR055630">
    <property type="entry name" value="DUF7206"/>
</dbReference>
<feature type="compositionally biased region" description="Low complexity" evidence="1">
    <location>
        <begin position="86"/>
        <end position="103"/>
    </location>
</feature>
<proteinExistence type="predicted"/>
<feature type="region of interest" description="Disordered" evidence="1">
    <location>
        <begin position="70"/>
        <end position="103"/>
    </location>
</feature>
<reference evidence="2 3" key="1">
    <citation type="submission" date="2014-01" db="EMBL/GenBank/DDBJ databases">
        <authorList>
            <person name="Zhang G."/>
            <person name="Jin J."/>
            <person name="Li Z.J."/>
            <person name="Wang S.W."/>
            <person name="Chen S.J."/>
            <person name="Wang S.M."/>
            <person name="Wang X.T."/>
            <person name="Li Y.H."/>
            <person name="Wang J."/>
            <person name="Yang C.K."/>
            <person name="Wang L."/>
        </authorList>
    </citation>
    <scope>NUCLEOTIDE SEQUENCE [LARGE SCALE GENOMIC DNA]</scope>
</reference>
<dbReference type="Proteomes" id="UP000024445">
    <property type="component" value="Segment"/>
</dbReference>
<organism evidence="2 3">
    <name type="scientific">Serratia phage PS2</name>
    <dbReference type="NCBI Taxonomy" id="1481112"/>
    <lineage>
        <taxon>Viruses</taxon>
        <taxon>Duplodnaviria</taxon>
        <taxon>Heunggongvirae</taxon>
        <taxon>Uroviricota</taxon>
        <taxon>Caudoviricetes</taxon>
        <taxon>Muldoonvirus</taxon>
        <taxon>Muldoonvirus PS2</taxon>
    </lineage>
</organism>
<evidence type="ECO:0000256" key="1">
    <source>
        <dbReference type="SAM" id="MobiDB-lite"/>
    </source>
</evidence>